<keyword evidence="2" id="KW-1185">Reference proteome</keyword>
<dbReference type="HOGENOM" id="CLU_1357508_0_0_1"/>
<sequence>MKSTHINASIEAKKLKIKSNFPYPFEEHSEDTSETEKHVFVDKRAVDSRLAKSYFKTISFCKDLQEFISQKEHLSDPLNLFGFKEQCVSYDLDPVYFPSNSSKYTSLFSDVYYLGVQEAINMPIGVDSYAAKPKFVVKISFEHVDLSLNTIEATLKMQSSSSFELSKTVSEWDECNFDIETWLSGQIIGRKFQFTLDDINNI</sequence>
<organism evidence="1 2">
    <name type="scientific">Mitosporidium daphniae</name>
    <dbReference type="NCBI Taxonomy" id="1485682"/>
    <lineage>
        <taxon>Eukaryota</taxon>
        <taxon>Fungi</taxon>
        <taxon>Fungi incertae sedis</taxon>
        <taxon>Microsporidia</taxon>
        <taxon>Mitosporidium</taxon>
    </lineage>
</organism>
<name>A0A098VQW2_9MICR</name>
<feature type="non-terminal residue" evidence="1">
    <location>
        <position position="202"/>
    </location>
</feature>
<dbReference type="AlphaFoldDB" id="A0A098VQW2"/>
<evidence type="ECO:0000313" key="1">
    <source>
        <dbReference type="EMBL" id="KGG51413.1"/>
    </source>
</evidence>
<evidence type="ECO:0000313" key="2">
    <source>
        <dbReference type="Proteomes" id="UP000029725"/>
    </source>
</evidence>
<accession>A0A098VQW2</accession>
<protein>
    <submittedName>
        <fullName evidence="1">Uncharacterized protein</fullName>
    </submittedName>
</protein>
<dbReference type="EMBL" id="JMKJ01000288">
    <property type="protein sequence ID" value="KGG51413.1"/>
    <property type="molecule type" value="Genomic_DNA"/>
</dbReference>
<dbReference type="VEuPathDB" id="MicrosporidiaDB:DI09_35p10"/>
<proteinExistence type="predicted"/>
<reference evidence="1 2" key="1">
    <citation type="submission" date="2014-04" db="EMBL/GenBank/DDBJ databases">
        <title>A new species of microsporidia sheds light on the evolution of extreme parasitism.</title>
        <authorList>
            <person name="Haag K.L."/>
            <person name="James T.Y."/>
            <person name="Larsson R."/>
            <person name="Schaer T.M."/>
            <person name="Refardt D."/>
            <person name="Pombert J.-F."/>
            <person name="Ebert D."/>
        </authorList>
    </citation>
    <scope>NUCLEOTIDE SEQUENCE [LARGE SCALE GENOMIC DNA]</scope>
    <source>
        <strain evidence="1 2">UGP3</strain>
        <tissue evidence="1">Spores</tissue>
    </source>
</reference>
<comment type="caution">
    <text evidence="1">The sequence shown here is derived from an EMBL/GenBank/DDBJ whole genome shotgun (WGS) entry which is preliminary data.</text>
</comment>
<dbReference type="RefSeq" id="XP_013237871.1">
    <property type="nucleotide sequence ID" value="XM_013382417.1"/>
</dbReference>
<dbReference type="GeneID" id="25259671"/>
<gene>
    <name evidence="1" type="ORF">DI09_35p10</name>
</gene>
<dbReference type="Proteomes" id="UP000029725">
    <property type="component" value="Unassembled WGS sequence"/>
</dbReference>